<dbReference type="AlphaFoldDB" id="A0A4E0RHR4"/>
<reference evidence="3" key="1">
    <citation type="submission" date="2019-03" db="EMBL/GenBank/DDBJ databases">
        <title>Improved annotation for the trematode Fasciola hepatica.</title>
        <authorList>
            <person name="Choi Y.-J."/>
            <person name="Martin J."/>
            <person name="Mitreva M."/>
        </authorList>
    </citation>
    <scope>NUCLEOTIDE SEQUENCE [LARGE SCALE GENOMIC DNA]</scope>
</reference>
<dbReference type="Gene3D" id="1.25.40.990">
    <property type="match status" value="1"/>
</dbReference>
<proteinExistence type="predicted"/>
<feature type="domain" description="SAC3/GANP/THP3 conserved" evidence="2">
    <location>
        <begin position="568"/>
        <end position="723"/>
    </location>
</feature>
<dbReference type="InterPro" id="IPR005062">
    <property type="entry name" value="SAC3/GANP/THP3_conserved"/>
</dbReference>
<dbReference type="Pfam" id="PF03399">
    <property type="entry name" value="SAC3_GANP"/>
    <property type="match status" value="1"/>
</dbReference>
<keyword evidence="4" id="KW-1185">Reference proteome</keyword>
<gene>
    <name evidence="3" type="ORF">D915_002414</name>
</gene>
<organism evidence="3 4">
    <name type="scientific">Fasciola hepatica</name>
    <name type="common">Liver fluke</name>
    <dbReference type="NCBI Taxonomy" id="6192"/>
    <lineage>
        <taxon>Eukaryota</taxon>
        <taxon>Metazoa</taxon>
        <taxon>Spiralia</taxon>
        <taxon>Lophotrochozoa</taxon>
        <taxon>Platyhelminthes</taxon>
        <taxon>Trematoda</taxon>
        <taxon>Digenea</taxon>
        <taxon>Plagiorchiida</taxon>
        <taxon>Echinostomata</taxon>
        <taxon>Echinostomatoidea</taxon>
        <taxon>Fasciolidae</taxon>
        <taxon>Fasciola</taxon>
    </lineage>
</organism>
<sequence length="767" mass="85628">MQPWNPYNGYWQSAGYGAYADPNYPAAAQTYDYNHRAVAPVSGGQGSNPPPPGVESKEVQSSAPTPPTSDPSVSWSYCPPTPNRPDSSASYGQSYTYGYGSQRPMMPASGLYPGYAPAIYPPQNPYGWNMSGYNYPQYQQNTRGPPNPISQNWGYPMPQPPLPTAPLQTATSGGASTTNDKLSKAIPASVSGENATEASLQTPPESLKAKGTKEQWSEELKDYVQRAFCSIDTKEEKDQMERILKEKLEYIFRNNIKIDWTKENIPTIPSKTIAAIRSMSNAPRSNSVNVVRPAQLLGPRGMRATGPARGSHVRLPVGMLTRGGRNIFSGAKIGASAINQRRFPSPVRPQSHSRSRSRSPVSPSTKPWLHRPSRRASLSRSDSRSKSSDSHRSSASSSGSRSRPSRRRRTRSRSSSRCSGRRVAYSASRVSRSPEGSVSPPVNSNRKNRRRKRGGRVNDEPTRSANGCLIKDEDAASIRGYGRGGRRGKANNLSNAHGSSVSRLSYRASRFKDHLGHSTLSGSGAIARTTSQLLLNMFDERDELSTDFESFQIVGTMQELEKRYLRLTRAPEPSEVRPLGILKQSLEHVKQKWTSKTDYHWVCEQFKSIRQDLIVQGIEDEFAIAVYEAHADAALEAGDFEEFHQCQSQLLRLYKEGAPSSRFLEFTAYRLLYYIFTLDLLGINTIMAGLRPAHKSNPCVRFALELRSAWSLNNYWRFFRLLYPPNPEEQPPLRCSQVVQWFIGRERKEATKTYLKVCVFQLLGAYL</sequence>
<evidence type="ECO:0000256" key="1">
    <source>
        <dbReference type="SAM" id="MobiDB-lite"/>
    </source>
</evidence>
<feature type="compositionally biased region" description="Basic and acidic residues" evidence="1">
    <location>
        <begin position="381"/>
        <end position="392"/>
    </location>
</feature>
<feature type="compositionally biased region" description="Basic residues" evidence="1">
    <location>
        <begin position="446"/>
        <end position="455"/>
    </location>
</feature>
<dbReference type="InterPro" id="IPR045107">
    <property type="entry name" value="SAC3/GANP/THP3"/>
</dbReference>
<feature type="region of interest" description="Disordered" evidence="1">
    <location>
        <begin position="338"/>
        <end position="466"/>
    </location>
</feature>
<dbReference type="EMBL" id="JXXN02000621">
    <property type="protein sequence ID" value="THD26815.1"/>
    <property type="molecule type" value="Genomic_DNA"/>
</dbReference>
<feature type="region of interest" description="Disordered" evidence="1">
    <location>
        <begin position="156"/>
        <end position="213"/>
    </location>
</feature>
<feature type="region of interest" description="Disordered" evidence="1">
    <location>
        <begin position="37"/>
        <end position="92"/>
    </location>
</feature>
<accession>A0A4E0RHR4</accession>
<feature type="compositionally biased region" description="Low complexity" evidence="1">
    <location>
        <begin position="415"/>
        <end position="445"/>
    </location>
</feature>
<evidence type="ECO:0000313" key="4">
    <source>
        <dbReference type="Proteomes" id="UP000230066"/>
    </source>
</evidence>
<protein>
    <submittedName>
        <fullName evidence="3">Leukocyte receptor cluster</fullName>
    </submittedName>
</protein>
<feature type="compositionally biased region" description="Polar residues" evidence="1">
    <location>
        <begin position="191"/>
        <end position="204"/>
    </location>
</feature>
<feature type="compositionally biased region" description="Polar residues" evidence="1">
    <location>
        <begin position="491"/>
        <end position="501"/>
    </location>
</feature>
<dbReference type="Proteomes" id="UP000230066">
    <property type="component" value="Unassembled WGS sequence"/>
</dbReference>
<dbReference type="GO" id="GO:0005634">
    <property type="term" value="C:nucleus"/>
    <property type="evidence" value="ECO:0007669"/>
    <property type="project" value="TreeGrafter"/>
</dbReference>
<comment type="caution">
    <text evidence="3">The sequence shown here is derived from an EMBL/GenBank/DDBJ whole genome shotgun (WGS) entry which is preliminary data.</text>
</comment>
<feature type="compositionally biased region" description="Low complexity" evidence="1">
    <location>
        <begin position="393"/>
        <end position="402"/>
    </location>
</feature>
<evidence type="ECO:0000259" key="2">
    <source>
        <dbReference type="Pfam" id="PF03399"/>
    </source>
</evidence>
<feature type="compositionally biased region" description="Basic residues" evidence="1">
    <location>
        <begin position="403"/>
        <end position="414"/>
    </location>
</feature>
<keyword evidence="3" id="KW-0675">Receptor</keyword>
<dbReference type="PANTHER" id="PTHR12436:SF4">
    <property type="entry name" value="LEUKOCYTE RECEPTOR CLUSTER MEMBER 8"/>
    <property type="match status" value="1"/>
</dbReference>
<name>A0A4E0RHR4_FASHE</name>
<feature type="region of interest" description="Disordered" evidence="1">
    <location>
        <begin position="480"/>
        <end position="501"/>
    </location>
</feature>
<dbReference type="PANTHER" id="PTHR12436">
    <property type="entry name" value="80 KDA MCM3-ASSOCIATED PROTEIN"/>
    <property type="match status" value="1"/>
</dbReference>
<evidence type="ECO:0000313" key="3">
    <source>
        <dbReference type="EMBL" id="THD26815.1"/>
    </source>
</evidence>